<dbReference type="SUPFAM" id="SSF52980">
    <property type="entry name" value="Restriction endonuclease-like"/>
    <property type="match status" value="1"/>
</dbReference>
<dbReference type="Pfam" id="PF09217">
    <property type="entry name" value="EcoRII-N"/>
    <property type="match status" value="1"/>
</dbReference>
<protein>
    <submittedName>
        <fullName evidence="3">Type II restriction endonuclease</fullName>
    </submittedName>
</protein>
<evidence type="ECO:0000313" key="3">
    <source>
        <dbReference type="EMBL" id="MCG2590764.1"/>
    </source>
</evidence>
<dbReference type="Proteomes" id="UP001165366">
    <property type="component" value="Unassembled WGS sequence"/>
</dbReference>
<keyword evidence="4" id="KW-1185">Reference proteome</keyword>
<sequence length="408" mass="47563">MKPKLISWIDDVKTPGYICYIKRLSGNDTLANGSHQAGPYVPKKVLLGVFPSLKNKNEKNPDIWFDLFIDSHNDQNEVRAIWYNNKFHGGTRNEARLTNFGGSNSALLDPDNTGALVVFAFLLDNKCQTEVCRVWICSDELEERIVEDWVGPIDPGQWQIWYDEEFDCAKTLVTDYEKDLTKKSCWLDKDEIPKGWLENYPSGLEIIKKTVELRPSYKLLPDERIIKRRECEFEVFKSLEEAVEFPRIKKGFKNIDEFLSRAQSILQRRKSRSGYSLELHTKEIFLEENLKESVHFSHQPESEKGKKPDFLFPSEEAYKNSGFPTSNLKMLAVKTTCKDRWRQILNEAERIEKKHLLTIQEGVSENQFNEMKKSSVQLVVPEPLFKKYPEKIRPQLQTLESFIKEVKT</sequence>
<dbReference type="InterPro" id="IPR023372">
    <property type="entry name" value="Rest_endonuc_II_EcoRII_N"/>
</dbReference>
<evidence type="ECO:0000259" key="2">
    <source>
        <dbReference type="Pfam" id="PF09217"/>
    </source>
</evidence>
<dbReference type="Pfam" id="PF09019">
    <property type="entry name" value="EcoRII-C"/>
    <property type="match status" value="1"/>
</dbReference>
<dbReference type="SUPFAM" id="SSF101936">
    <property type="entry name" value="DNA-binding pseudobarrel domain"/>
    <property type="match status" value="1"/>
</dbReference>
<dbReference type="GO" id="GO:0004519">
    <property type="term" value="F:endonuclease activity"/>
    <property type="evidence" value="ECO:0007669"/>
    <property type="project" value="UniProtKB-KW"/>
</dbReference>
<dbReference type="InterPro" id="IPR038365">
    <property type="entry name" value="EcoRII_C_sf"/>
</dbReference>
<dbReference type="InterPro" id="IPR015109">
    <property type="entry name" value="Restrct_endonuc_II_EcoRII_C"/>
</dbReference>
<organism evidence="3 4">
    <name type="scientific">Rhodohalobacter sulfatireducens</name>
    <dbReference type="NCBI Taxonomy" id="2911366"/>
    <lineage>
        <taxon>Bacteria</taxon>
        <taxon>Pseudomonadati</taxon>
        <taxon>Balneolota</taxon>
        <taxon>Balneolia</taxon>
        <taxon>Balneolales</taxon>
        <taxon>Balneolaceae</taxon>
        <taxon>Rhodohalobacter</taxon>
    </lineage>
</organism>
<feature type="domain" description="Restriction endonuclease type II EcoRII N-terminal" evidence="2">
    <location>
        <begin position="15"/>
        <end position="164"/>
    </location>
</feature>
<dbReference type="EMBL" id="JAKLWS010000042">
    <property type="protein sequence ID" value="MCG2590764.1"/>
    <property type="molecule type" value="Genomic_DNA"/>
</dbReference>
<dbReference type="Gene3D" id="3.40.91.80">
    <property type="match status" value="1"/>
</dbReference>
<keyword evidence="3" id="KW-0378">Hydrolase</keyword>
<dbReference type="Gene3D" id="2.40.330.10">
    <property type="entry name" value="DNA-binding pseudobarrel domain"/>
    <property type="match status" value="1"/>
</dbReference>
<gene>
    <name evidence="3" type="ORF">L6773_19485</name>
</gene>
<keyword evidence="3" id="KW-0540">Nuclease</keyword>
<proteinExistence type="predicted"/>
<dbReference type="InterPro" id="IPR015300">
    <property type="entry name" value="DNA-bd_pseudobarrel_sf"/>
</dbReference>
<evidence type="ECO:0000259" key="1">
    <source>
        <dbReference type="Pfam" id="PF09019"/>
    </source>
</evidence>
<accession>A0ABS9KIT6</accession>
<keyword evidence="3" id="KW-0255">Endonuclease</keyword>
<reference evidence="3" key="2">
    <citation type="submission" date="2024-05" db="EMBL/GenBank/DDBJ databases">
        <title>Rhodohalobacter halophilus gen. nov., sp. nov., a moderately halophilic member of the family Balneolaceae.</title>
        <authorList>
            <person name="Xia J."/>
        </authorList>
    </citation>
    <scope>NUCLEOTIDE SEQUENCE</scope>
    <source>
        <strain evidence="3">WB101</strain>
    </source>
</reference>
<evidence type="ECO:0000313" key="4">
    <source>
        <dbReference type="Proteomes" id="UP001165366"/>
    </source>
</evidence>
<comment type="caution">
    <text evidence="3">The sequence shown here is derived from an EMBL/GenBank/DDBJ whole genome shotgun (WGS) entry which is preliminary data.</text>
</comment>
<name>A0ABS9KIT6_9BACT</name>
<dbReference type="InterPro" id="IPR011335">
    <property type="entry name" value="Restrct_endonuc-II-like"/>
</dbReference>
<reference evidence="3" key="1">
    <citation type="submission" date="2022-01" db="EMBL/GenBank/DDBJ databases">
        <authorList>
            <person name="Wang Y."/>
        </authorList>
    </citation>
    <scope>NUCLEOTIDE SEQUENCE</scope>
    <source>
        <strain evidence="3">WB101</strain>
    </source>
</reference>
<dbReference type="RefSeq" id="WP_237856235.1">
    <property type="nucleotide sequence ID" value="NZ_JAKLWS010000042.1"/>
</dbReference>
<feature type="domain" description="Restriction endonuclease type II EcoRII C-terminal" evidence="1">
    <location>
        <begin position="236"/>
        <end position="403"/>
    </location>
</feature>